<keyword evidence="1" id="KW-0175">Coiled coil</keyword>
<name>A0A8H6TEI1_MYCCL</name>
<sequence>MDNVETQTAAFGNASAGGPADPFNIPGDASISQLQSALKQIHEKLDSELQREAELKLTVAQGVMELRQQVQDGERECEQLKNQLGTLQHQLAAKDQELQISRQELLEKSQENERWARRALDSERRLALAHESFRAMSDAMRAAAEACIPDGILSPLQEQAEPPDITMDPVPNADALGLGSGTASHISTPNREIGALGEDLRDLGSPARRPRSCIRCRELGKVAEMFDCPGRMKRALCPHVPPAEALGGSHQPANSAGSS</sequence>
<feature type="region of interest" description="Disordered" evidence="2">
    <location>
        <begin position="1"/>
        <end position="28"/>
    </location>
</feature>
<keyword evidence="4" id="KW-1185">Reference proteome</keyword>
<accession>A0A8H6TEI1</accession>
<evidence type="ECO:0000256" key="2">
    <source>
        <dbReference type="SAM" id="MobiDB-lite"/>
    </source>
</evidence>
<dbReference type="Proteomes" id="UP000613580">
    <property type="component" value="Unassembled WGS sequence"/>
</dbReference>
<reference evidence="3" key="1">
    <citation type="submission" date="2020-05" db="EMBL/GenBank/DDBJ databases">
        <title>Mycena genomes resolve the evolution of fungal bioluminescence.</title>
        <authorList>
            <person name="Tsai I.J."/>
        </authorList>
    </citation>
    <scope>NUCLEOTIDE SEQUENCE</scope>
    <source>
        <strain evidence="3">110903Hualien_Pintung</strain>
    </source>
</reference>
<organism evidence="3 4">
    <name type="scientific">Mycena chlorophos</name>
    <name type="common">Agaric fungus</name>
    <name type="synonym">Agaricus chlorophos</name>
    <dbReference type="NCBI Taxonomy" id="658473"/>
    <lineage>
        <taxon>Eukaryota</taxon>
        <taxon>Fungi</taxon>
        <taxon>Dikarya</taxon>
        <taxon>Basidiomycota</taxon>
        <taxon>Agaricomycotina</taxon>
        <taxon>Agaricomycetes</taxon>
        <taxon>Agaricomycetidae</taxon>
        <taxon>Agaricales</taxon>
        <taxon>Marasmiineae</taxon>
        <taxon>Mycenaceae</taxon>
        <taxon>Mycena</taxon>
    </lineage>
</organism>
<feature type="coiled-coil region" evidence="1">
    <location>
        <begin position="31"/>
        <end position="97"/>
    </location>
</feature>
<dbReference type="EMBL" id="JACAZE010000005">
    <property type="protein sequence ID" value="KAF7317158.1"/>
    <property type="molecule type" value="Genomic_DNA"/>
</dbReference>
<feature type="compositionally biased region" description="Polar residues" evidence="2">
    <location>
        <begin position="1"/>
        <end position="10"/>
    </location>
</feature>
<protein>
    <submittedName>
        <fullName evidence="3">Uncharacterized protein</fullName>
    </submittedName>
</protein>
<evidence type="ECO:0000313" key="3">
    <source>
        <dbReference type="EMBL" id="KAF7317158.1"/>
    </source>
</evidence>
<gene>
    <name evidence="3" type="ORF">HMN09_00450500</name>
</gene>
<dbReference type="AlphaFoldDB" id="A0A8H6TEI1"/>
<proteinExistence type="predicted"/>
<comment type="caution">
    <text evidence="3">The sequence shown here is derived from an EMBL/GenBank/DDBJ whole genome shotgun (WGS) entry which is preliminary data.</text>
</comment>
<evidence type="ECO:0000256" key="1">
    <source>
        <dbReference type="SAM" id="Coils"/>
    </source>
</evidence>
<evidence type="ECO:0000313" key="4">
    <source>
        <dbReference type="Proteomes" id="UP000613580"/>
    </source>
</evidence>